<reference evidence="2" key="1">
    <citation type="submission" date="2019-10" db="EMBL/GenBank/DDBJ databases">
        <title>Conservation and host-specific expression of non-tandemly repeated heterogenous ribosome RNA gene in arbuscular mycorrhizal fungi.</title>
        <authorList>
            <person name="Maeda T."/>
            <person name="Kobayashi Y."/>
            <person name="Nakagawa T."/>
            <person name="Ezawa T."/>
            <person name="Yamaguchi K."/>
            <person name="Bino T."/>
            <person name="Nishimoto Y."/>
            <person name="Shigenobu S."/>
            <person name="Kawaguchi M."/>
        </authorList>
    </citation>
    <scope>NUCLEOTIDE SEQUENCE</scope>
    <source>
        <strain evidence="2">HR1</strain>
    </source>
</reference>
<protein>
    <submittedName>
        <fullName evidence="2">Uncharacterized protein</fullName>
    </submittedName>
</protein>
<gene>
    <name evidence="2" type="ORF">RCL2_000504500</name>
</gene>
<comment type="caution">
    <text evidence="2">The sequence shown here is derived from an EMBL/GenBank/DDBJ whole genome shotgun (WGS) entry which is preliminary data.</text>
</comment>
<organism evidence="2 3">
    <name type="scientific">Rhizophagus clarus</name>
    <dbReference type="NCBI Taxonomy" id="94130"/>
    <lineage>
        <taxon>Eukaryota</taxon>
        <taxon>Fungi</taxon>
        <taxon>Fungi incertae sedis</taxon>
        <taxon>Mucoromycota</taxon>
        <taxon>Glomeromycotina</taxon>
        <taxon>Glomeromycetes</taxon>
        <taxon>Glomerales</taxon>
        <taxon>Glomeraceae</taxon>
        <taxon>Rhizophagus</taxon>
    </lineage>
</organism>
<dbReference type="EMBL" id="BLAL01000032">
    <property type="protein sequence ID" value="GES77699.1"/>
    <property type="molecule type" value="Genomic_DNA"/>
</dbReference>
<dbReference type="AlphaFoldDB" id="A0A8H3L1T6"/>
<feature type="region of interest" description="Disordered" evidence="1">
    <location>
        <begin position="318"/>
        <end position="372"/>
    </location>
</feature>
<dbReference type="Proteomes" id="UP000615446">
    <property type="component" value="Unassembled WGS sequence"/>
</dbReference>
<feature type="region of interest" description="Disordered" evidence="1">
    <location>
        <begin position="78"/>
        <end position="117"/>
    </location>
</feature>
<proteinExistence type="predicted"/>
<feature type="compositionally biased region" description="Polar residues" evidence="1">
    <location>
        <begin position="81"/>
        <end position="90"/>
    </location>
</feature>
<feature type="region of interest" description="Disordered" evidence="1">
    <location>
        <begin position="16"/>
        <end position="58"/>
    </location>
</feature>
<sequence>MPLFLSKIFLRTPQNVARRGGSFPNTNSKRANRHFKRNNNNISNNSSSDDESATQQKRTRTISKITIDEDFVTDAAANVGVDSTSSPPKENNTASTSLSSPLNNAAASSTPNNDTSRRLNVSINDYQAAAAPNSAPETLKNFPTNKALIDAVNNTFIEMYKSYTGKARMTGSGDAKRLVIHFQTATAHDACVSAAHLKNAKVQQVRIVYDSAQLIARFDSQWAVYCFSTCLRVTPCHYTVDQKSSHCAFVAMLTELPPNTKDINLALLIRELGAKAVNVPLSLNSYKPKRMCSQPMSTPPIIGRTRDRNPVAALKERFHINQPNQPKANSCSRSHSRLRSKGPNNFQLSQRQQSSSDKSKVNNNNQRNLSKSGEICDHSVLFSSVLRASPLSSSHNQPSTLSPQKANDILSLLKALQ</sequence>
<evidence type="ECO:0000313" key="3">
    <source>
        <dbReference type="Proteomes" id="UP000615446"/>
    </source>
</evidence>
<name>A0A8H3L1T6_9GLOM</name>
<evidence type="ECO:0000256" key="1">
    <source>
        <dbReference type="SAM" id="MobiDB-lite"/>
    </source>
</evidence>
<evidence type="ECO:0000313" key="2">
    <source>
        <dbReference type="EMBL" id="GES77699.1"/>
    </source>
</evidence>
<feature type="compositionally biased region" description="Low complexity" evidence="1">
    <location>
        <begin position="91"/>
        <end position="114"/>
    </location>
</feature>
<feature type="compositionally biased region" description="Low complexity" evidence="1">
    <location>
        <begin position="38"/>
        <end position="47"/>
    </location>
</feature>
<feature type="compositionally biased region" description="Low complexity" evidence="1">
    <location>
        <begin position="347"/>
        <end position="366"/>
    </location>
</feature>
<feature type="compositionally biased region" description="Polar residues" evidence="1">
    <location>
        <begin position="321"/>
        <end position="333"/>
    </location>
</feature>
<accession>A0A8H3L1T6</accession>